<name>A0A6L4WZ51_9BACT</name>
<comment type="caution">
    <text evidence="3">The sequence shown here is derived from an EMBL/GenBank/DDBJ whole genome shotgun (WGS) entry which is preliminary data.</text>
</comment>
<feature type="compositionally biased region" description="Basic and acidic residues" evidence="2">
    <location>
        <begin position="224"/>
        <end position="236"/>
    </location>
</feature>
<protein>
    <submittedName>
        <fullName evidence="3">Uncharacterized protein</fullName>
    </submittedName>
</protein>
<feature type="region of interest" description="Disordered" evidence="2">
    <location>
        <begin position="214"/>
        <end position="236"/>
    </location>
</feature>
<dbReference type="Proteomes" id="UP000472839">
    <property type="component" value="Unassembled WGS sequence"/>
</dbReference>
<gene>
    <name evidence="3" type="ORF">GBG19_00125</name>
</gene>
<evidence type="ECO:0000256" key="2">
    <source>
        <dbReference type="SAM" id="MobiDB-lite"/>
    </source>
</evidence>
<organism evidence="3 4">
    <name type="scientific">Poseidonibacter ostreae</name>
    <dbReference type="NCBI Taxonomy" id="2654171"/>
    <lineage>
        <taxon>Bacteria</taxon>
        <taxon>Pseudomonadati</taxon>
        <taxon>Campylobacterota</taxon>
        <taxon>Epsilonproteobacteria</taxon>
        <taxon>Campylobacterales</taxon>
        <taxon>Arcobacteraceae</taxon>
        <taxon>Poseidonibacter</taxon>
    </lineage>
</organism>
<dbReference type="RefSeq" id="WP_152279376.1">
    <property type="nucleotide sequence ID" value="NZ_WFKK01000001.1"/>
</dbReference>
<accession>A0A6L4WZ51</accession>
<evidence type="ECO:0000313" key="3">
    <source>
        <dbReference type="EMBL" id="KAB7891274.1"/>
    </source>
</evidence>
<evidence type="ECO:0000313" key="4">
    <source>
        <dbReference type="Proteomes" id="UP000472839"/>
    </source>
</evidence>
<dbReference type="AlphaFoldDB" id="A0A6L4WZ51"/>
<evidence type="ECO:0000256" key="1">
    <source>
        <dbReference type="SAM" id="Coils"/>
    </source>
</evidence>
<feature type="coiled-coil region" evidence="1">
    <location>
        <begin position="292"/>
        <end position="319"/>
    </location>
</feature>
<sequence length="414" mass="46709">MSNVVLDDIENIASRFEDEKDSLKAKMRLWIENNNSKPKVTSENIVKNKESLSNSNTMDFKKENNIENESVEVNTTSNATNDNLEIKGESESVIYTPENNENGLDFKNTVTIAEKVEHGYRLSHVDKSLLADYKEDEDFIVLIDWEKVIPETPTLDDVDNIFDSALGGLKENLANKKDLFSKLTVQKDEINERIKEHLEVNDKEISDIRDILSDYDNIGEEEPAPEKEEPKKAKDESIYDDIEEEVENIEEPIIDENEIPDDIASLLGMTIEEDEVAEDLNEDMDISDINELDALVSSKEILENKKGELEAKNEALTNQLTGTDKIIIQKDNMFIGENVPLTDLNLPNIVENVTINSIDDIASNLTANKPKTLDDIIRGGGLTKEQIEDKPSIEDSVTNDIEEANELEEIAPQL</sequence>
<feature type="coiled-coil region" evidence="1">
    <location>
        <begin position="6"/>
        <end position="33"/>
    </location>
</feature>
<keyword evidence="1" id="KW-0175">Coiled coil</keyword>
<reference evidence="3 4" key="1">
    <citation type="submission" date="2019-10" db="EMBL/GenBank/DDBJ databases">
        <title>Poseidonibacter ostreae sp. nov., isolated from the gut of the Ostrea denselamellosa.</title>
        <authorList>
            <person name="Choi A."/>
        </authorList>
    </citation>
    <scope>NUCLEOTIDE SEQUENCE [LARGE SCALE GENOMIC DNA]</scope>
    <source>
        <strain evidence="3 4">SJOD-M-33</strain>
    </source>
</reference>
<dbReference type="EMBL" id="WFKK01000001">
    <property type="protein sequence ID" value="KAB7891274.1"/>
    <property type="molecule type" value="Genomic_DNA"/>
</dbReference>
<proteinExistence type="predicted"/>